<reference evidence="1" key="1">
    <citation type="journal article" date="2022" name="Plant J.">
        <title>Strategies of tolerance reflected in two North American maple genomes.</title>
        <authorList>
            <person name="McEvoy S.L."/>
            <person name="Sezen U.U."/>
            <person name="Trouern-Trend A."/>
            <person name="McMahon S.M."/>
            <person name="Schaberg P.G."/>
            <person name="Yang J."/>
            <person name="Wegrzyn J.L."/>
            <person name="Swenson N.G."/>
        </authorList>
    </citation>
    <scope>NUCLEOTIDE SEQUENCE</scope>
    <source>
        <strain evidence="1">91603</strain>
    </source>
</reference>
<gene>
    <name evidence="1" type="ORF">LWI28_015313</name>
</gene>
<sequence>MGVEPFNRRVKLAARAFYDERGIAVVVLDALMRTSMLKFIMMLCKRNSKKLKKLLRNNRNFQTHPFLMLFLAPVAGNISETYKVNDLNVEAEDSEEDEDDIGFGR</sequence>
<dbReference type="EMBL" id="JAJSOW010000103">
    <property type="protein sequence ID" value="KAI9174308.1"/>
    <property type="molecule type" value="Genomic_DNA"/>
</dbReference>
<reference evidence="1" key="2">
    <citation type="submission" date="2023-02" db="EMBL/GenBank/DDBJ databases">
        <authorList>
            <person name="Swenson N.G."/>
            <person name="Wegrzyn J.L."/>
            <person name="Mcevoy S.L."/>
        </authorList>
    </citation>
    <scope>NUCLEOTIDE SEQUENCE</scope>
    <source>
        <strain evidence="1">91603</strain>
        <tissue evidence="1">Leaf</tissue>
    </source>
</reference>
<proteinExistence type="predicted"/>
<name>A0AAD5IW56_ACENE</name>
<dbReference type="Proteomes" id="UP001064489">
    <property type="component" value="Chromosome 8"/>
</dbReference>
<dbReference type="AlphaFoldDB" id="A0AAD5IW56"/>
<organism evidence="1 2">
    <name type="scientific">Acer negundo</name>
    <name type="common">Box elder</name>
    <dbReference type="NCBI Taxonomy" id="4023"/>
    <lineage>
        <taxon>Eukaryota</taxon>
        <taxon>Viridiplantae</taxon>
        <taxon>Streptophyta</taxon>
        <taxon>Embryophyta</taxon>
        <taxon>Tracheophyta</taxon>
        <taxon>Spermatophyta</taxon>
        <taxon>Magnoliopsida</taxon>
        <taxon>eudicotyledons</taxon>
        <taxon>Gunneridae</taxon>
        <taxon>Pentapetalae</taxon>
        <taxon>rosids</taxon>
        <taxon>malvids</taxon>
        <taxon>Sapindales</taxon>
        <taxon>Sapindaceae</taxon>
        <taxon>Hippocastanoideae</taxon>
        <taxon>Acereae</taxon>
        <taxon>Acer</taxon>
    </lineage>
</organism>
<comment type="caution">
    <text evidence="1">The sequence shown here is derived from an EMBL/GenBank/DDBJ whole genome shotgun (WGS) entry which is preliminary data.</text>
</comment>
<protein>
    <submittedName>
        <fullName evidence="1">Uncharacterized protein</fullName>
    </submittedName>
</protein>
<evidence type="ECO:0000313" key="2">
    <source>
        <dbReference type="Proteomes" id="UP001064489"/>
    </source>
</evidence>
<accession>A0AAD5IW56</accession>
<evidence type="ECO:0000313" key="1">
    <source>
        <dbReference type="EMBL" id="KAI9174308.1"/>
    </source>
</evidence>
<keyword evidence="2" id="KW-1185">Reference proteome</keyword>